<protein>
    <submittedName>
        <fullName evidence="1">Ubiquitinyl hydrolase 1</fullName>
        <ecNumber evidence="1">3.4.19.12</ecNumber>
    </submittedName>
</protein>
<sequence length="399" mass="44565">MCLILIPHYTACNHVVPSESIDLKQCAHLINQLHRINDPWDPYNQPYNNSSSSLHYLNPAPSAPNTHDPSSTYPPYIPFTPRRHCYVGRRQPQRVRGWCPRCVALHRRRESRGWAVGVAEREGWRFNGLGAPHQGSYSRFSEIATRHCLKMTTTSPSPGSTIYKKHFIPLESNPELFTQLIHQLGISPSLAFQDVYSIEDPDLLSFISRPVLALILVFPTSEVYERHKVQEEATARDYGGAGDDQPVMWFKQTINNACGLYGILHAVSNGDAKGHIVPGSPLAKLLAACVPLEPDQRAKVLEDSDELEAAYKAVALQGDSEVPTDPEAEVDFHYVCFVKSDADSHIYELDGDRKGPVDRGSIGTNEDLLSERGLEVVKQFIEREEGQNLNFSLMALVPA</sequence>
<name>A0ACC2YLW7_9PEZI</name>
<dbReference type="EC" id="3.4.19.12" evidence="1"/>
<gene>
    <name evidence="1" type="primary">YUH1_2</name>
    <name evidence="1" type="ORF">H2199_008003</name>
</gene>
<keyword evidence="2" id="KW-1185">Reference proteome</keyword>
<proteinExistence type="predicted"/>
<evidence type="ECO:0000313" key="1">
    <source>
        <dbReference type="EMBL" id="KAJ9636328.1"/>
    </source>
</evidence>
<reference evidence="1" key="1">
    <citation type="submission" date="2022-10" db="EMBL/GenBank/DDBJ databases">
        <title>Culturing micro-colonial fungi from biological soil crusts in the Mojave desert and describing Neophaeococcomyces mojavensis, and introducing the new genera and species Taxawa tesnikishii.</title>
        <authorList>
            <person name="Kurbessoian T."/>
            <person name="Stajich J.E."/>
        </authorList>
    </citation>
    <scope>NUCLEOTIDE SEQUENCE</scope>
    <source>
        <strain evidence="1">JES_115</strain>
    </source>
</reference>
<organism evidence="1 2">
    <name type="scientific">Coniosporium tulheliwenetii</name>
    <dbReference type="NCBI Taxonomy" id="3383036"/>
    <lineage>
        <taxon>Eukaryota</taxon>
        <taxon>Fungi</taxon>
        <taxon>Dikarya</taxon>
        <taxon>Ascomycota</taxon>
        <taxon>Pezizomycotina</taxon>
        <taxon>Dothideomycetes</taxon>
        <taxon>Dothideomycetes incertae sedis</taxon>
        <taxon>Coniosporium</taxon>
    </lineage>
</organism>
<keyword evidence="1" id="KW-0378">Hydrolase</keyword>
<dbReference type="EMBL" id="JAPDRP010000025">
    <property type="protein sequence ID" value="KAJ9636328.1"/>
    <property type="molecule type" value="Genomic_DNA"/>
</dbReference>
<accession>A0ACC2YLW7</accession>
<dbReference type="Proteomes" id="UP001172680">
    <property type="component" value="Unassembled WGS sequence"/>
</dbReference>
<comment type="caution">
    <text evidence="1">The sequence shown here is derived from an EMBL/GenBank/DDBJ whole genome shotgun (WGS) entry which is preliminary data.</text>
</comment>
<evidence type="ECO:0000313" key="2">
    <source>
        <dbReference type="Proteomes" id="UP001172680"/>
    </source>
</evidence>